<gene>
    <name evidence="1" type="ORF">DRW41_12665</name>
</gene>
<accession>A0A3D8GPH2</accession>
<name>A0A3D8GPH2_9BACI</name>
<dbReference type="OrthoDB" id="2361079at2"/>
<dbReference type="AlphaFoldDB" id="A0A3D8GPH2"/>
<evidence type="ECO:0008006" key="3">
    <source>
        <dbReference type="Google" id="ProtNLM"/>
    </source>
</evidence>
<dbReference type="InterPro" id="IPR023351">
    <property type="entry name" value="YppE-like_sf"/>
</dbReference>
<evidence type="ECO:0000313" key="2">
    <source>
        <dbReference type="Proteomes" id="UP000257144"/>
    </source>
</evidence>
<proteinExistence type="predicted"/>
<dbReference type="RefSeq" id="WP_115452378.1">
    <property type="nucleotide sequence ID" value="NZ_QNQT01000005.1"/>
</dbReference>
<dbReference type="EMBL" id="QNQT01000005">
    <property type="protein sequence ID" value="RDU36384.1"/>
    <property type="molecule type" value="Genomic_DNA"/>
</dbReference>
<keyword evidence="2" id="KW-1185">Reference proteome</keyword>
<dbReference type="Proteomes" id="UP000257144">
    <property type="component" value="Unassembled WGS sequence"/>
</dbReference>
<organism evidence="1 2">
    <name type="scientific">Neobacillus piezotolerans</name>
    <dbReference type="NCBI Taxonomy" id="2259171"/>
    <lineage>
        <taxon>Bacteria</taxon>
        <taxon>Bacillati</taxon>
        <taxon>Bacillota</taxon>
        <taxon>Bacilli</taxon>
        <taxon>Bacillales</taxon>
        <taxon>Bacillaceae</taxon>
        <taxon>Neobacillus</taxon>
    </lineage>
</organism>
<evidence type="ECO:0000313" key="1">
    <source>
        <dbReference type="EMBL" id="RDU36384.1"/>
    </source>
</evidence>
<dbReference type="Gene3D" id="1.20.120.440">
    <property type="entry name" value="YppE-like"/>
    <property type="match status" value="1"/>
</dbReference>
<reference evidence="1 2" key="1">
    <citation type="submission" date="2018-07" db="EMBL/GenBank/DDBJ databases">
        <title>Bacillus sp. YLB-04 draft genome sequence.</title>
        <authorList>
            <person name="Yu L."/>
            <person name="Tang X."/>
        </authorList>
    </citation>
    <scope>NUCLEOTIDE SEQUENCE [LARGE SCALE GENOMIC DNA]</scope>
    <source>
        <strain evidence="1 2">YLB-04</strain>
    </source>
</reference>
<comment type="caution">
    <text evidence="1">The sequence shown here is derived from an EMBL/GenBank/DDBJ whole genome shotgun (WGS) entry which is preliminary data.</text>
</comment>
<protein>
    <recommendedName>
        <fullName evidence="3">DUF1798 domain-containing protein</fullName>
    </recommendedName>
</protein>
<dbReference type="Pfam" id="PF08807">
    <property type="entry name" value="DUF1798"/>
    <property type="match status" value="1"/>
</dbReference>
<sequence>MTETLQSLTAKLIEYNRKFVEIYEKTRENNTDGDFFHEVKPFADEVKAINDQWKAEAARQSDFLMREGIGQRQLETAGEHIEKLSIQAYFVKTSRYTFINSSRTVEYTLQSLMSKLETSQNGEPAGEAGDWLR</sequence>
<dbReference type="InterPro" id="IPR014913">
    <property type="entry name" value="YppE-like"/>
</dbReference>
<dbReference type="SUPFAM" id="SSF140415">
    <property type="entry name" value="YppE-like"/>
    <property type="match status" value="1"/>
</dbReference>